<dbReference type="PANTHER" id="PTHR41878">
    <property type="entry name" value="LEXA REPRESSOR-RELATED"/>
    <property type="match status" value="1"/>
</dbReference>
<dbReference type="InterPro" id="IPR055825">
    <property type="entry name" value="DUF7401"/>
</dbReference>
<dbReference type="Pfam" id="PF07929">
    <property type="entry name" value="PRiA4_ORF3"/>
    <property type="match status" value="1"/>
</dbReference>
<feature type="domain" description="DUF7400" evidence="2">
    <location>
        <begin position="30"/>
        <end position="262"/>
    </location>
</feature>
<dbReference type="Proteomes" id="UP000287563">
    <property type="component" value="Unassembled WGS sequence"/>
</dbReference>
<dbReference type="InterPro" id="IPR055824">
    <property type="entry name" value="DUF7400"/>
</dbReference>
<dbReference type="InterPro" id="IPR024047">
    <property type="entry name" value="MM3350-like_sf"/>
</dbReference>
<sequence>MELSTLIDVFEGYLEEHLDGENELLPEELPDEIVDLIDTPQALDALVGMGISCPYEVETDEFQELLRWLEISAINFAPLKRMNPALFNEFAEQISDGLIFAVEDEEIDPEQLYAVVRTLKGQQIPVSDLVMEWLHVHYEPAQDENINVEELTSAMLQGIRSSGIHNAQDFVFMMEAELAMLPAPGLENMLEALSAFDWYIDAAVMLLSHHEPVLVQQAQSFLASVPDKEWGKLTNSGYLTVLRHFVSDELKTQIDYWQRQVLRYHKPKVQKASVVEVLATMPDGLGGTILTALVKDNSGYAVWNGMIRLDMGIAESVYRPLDTKAEWQSLKQKIMADADAYAVEPVFIKNVLPWMLTINQKSQTPLDISALFFLTMLPAEWAKPQPAKLSDIIDNRLGHPDTSVVEHARSISDSLLIYPAVNTWFEASLPTGCKTPRDVINKVFLEDRTVLAKRMVFSGLLCHFATKEEGISKHEEIFLLNAYDILNNSFSRKKLPLLQVLAKRSLEAVKHEQNMLAAIEVMAEPDVGYVVKVELDHTRPMVWRRLNISSKTSLIDLHIMIQIAMGWDDSHLFQFESGDESYPAGDEESGYEQLEDIMVGMLLREPGDQLQYVYDFGDYWAHTITLEKVQKKRCLTPKVTAGSRCCPPEDCGGIPGYETLLKALKRRSDDDLELLEWSGWDDEDFDPKAWDKERVNSQLCGF</sequence>
<organism evidence="4 5">
    <name type="scientific">Photobacterium chitinilyticum</name>
    <dbReference type="NCBI Taxonomy" id="2485123"/>
    <lineage>
        <taxon>Bacteria</taxon>
        <taxon>Pseudomonadati</taxon>
        <taxon>Pseudomonadota</taxon>
        <taxon>Gammaproteobacteria</taxon>
        <taxon>Vibrionales</taxon>
        <taxon>Vibrionaceae</taxon>
        <taxon>Photobacterium</taxon>
    </lineage>
</organism>
<evidence type="ECO:0000259" key="3">
    <source>
        <dbReference type="Pfam" id="PF24134"/>
    </source>
</evidence>
<evidence type="ECO:0000313" key="4">
    <source>
        <dbReference type="EMBL" id="RWX57131.1"/>
    </source>
</evidence>
<proteinExistence type="predicted"/>
<reference evidence="4 5" key="1">
    <citation type="submission" date="2018-11" db="EMBL/GenBank/DDBJ databases">
        <title>Photobacterium sp. BEI247 sp. nov., a marine bacterium isolated from Yongle Blue Hole in the South China Sea.</title>
        <authorList>
            <person name="Wang X."/>
        </authorList>
    </citation>
    <scope>NUCLEOTIDE SEQUENCE [LARGE SCALE GENOMIC DNA]</scope>
    <source>
        <strain evidence="5">BEI247</strain>
    </source>
</reference>
<dbReference type="EMBL" id="RJLM01000001">
    <property type="protein sequence ID" value="RWX57131.1"/>
    <property type="molecule type" value="Genomic_DNA"/>
</dbReference>
<protein>
    <submittedName>
        <fullName evidence="4">Plasmid pRiA4b ORF-3 family protein</fullName>
    </submittedName>
</protein>
<dbReference type="OrthoDB" id="9816539at2"/>
<accession>A0A3S3QUK0</accession>
<dbReference type="InterPro" id="IPR012912">
    <property type="entry name" value="Plasmid_pRiA4b_Orf3-like"/>
</dbReference>
<dbReference type="RefSeq" id="WP_128782439.1">
    <property type="nucleotide sequence ID" value="NZ_RJLM01000001.1"/>
</dbReference>
<name>A0A3S3QUK0_9GAMM</name>
<evidence type="ECO:0000259" key="2">
    <source>
        <dbReference type="Pfam" id="PF24133"/>
    </source>
</evidence>
<gene>
    <name evidence="4" type="ORF">EDI28_03600</name>
</gene>
<feature type="domain" description="Plasmid pRiA4b Orf3-like" evidence="1">
    <location>
        <begin position="529"/>
        <end position="691"/>
    </location>
</feature>
<comment type="caution">
    <text evidence="4">The sequence shown here is derived from an EMBL/GenBank/DDBJ whole genome shotgun (WGS) entry which is preliminary data.</text>
</comment>
<keyword evidence="5" id="KW-1185">Reference proteome</keyword>
<evidence type="ECO:0000259" key="1">
    <source>
        <dbReference type="Pfam" id="PF07929"/>
    </source>
</evidence>
<dbReference type="PANTHER" id="PTHR41878:SF1">
    <property type="entry name" value="TNPR PROTEIN"/>
    <property type="match status" value="1"/>
</dbReference>
<dbReference type="Pfam" id="PF24133">
    <property type="entry name" value="DUF7400"/>
    <property type="match status" value="1"/>
</dbReference>
<dbReference type="Gene3D" id="3.10.290.30">
    <property type="entry name" value="MM3350-like"/>
    <property type="match status" value="1"/>
</dbReference>
<dbReference type="Pfam" id="PF24134">
    <property type="entry name" value="DUF7401"/>
    <property type="match status" value="1"/>
</dbReference>
<feature type="domain" description="DUF7401" evidence="3">
    <location>
        <begin position="271"/>
        <end position="384"/>
    </location>
</feature>
<dbReference type="AlphaFoldDB" id="A0A3S3QUK0"/>
<dbReference type="SUPFAM" id="SSF159941">
    <property type="entry name" value="MM3350-like"/>
    <property type="match status" value="1"/>
</dbReference>
<evidence type="ECO:0000313" key="5">
    <source>
        <dbReference type="Proteomes" id="UP000287563"/>
    </source>
</evidence>